<dbReference type="Pfam" id="PF01266">
    <property type="entry name" value="DAO"/>
    <property type="match status" value="1"/>
</dbReference>
<evidence type="ECO:0000256" key="3">
    <source>
        <dbReference type="ARBA" id="ARBA00022827"/>
    </source>
</evidence>
<evidence type="ECO:0000256" key="5">
    <source>
        <dbReference type="ARBA" id="ARBA00037941"/>
    </source>
</evidence>
<protein>
    <submittedName>
        <fullName evidence="7">FAD-dependent oxidoreductase</fullName>
    </submittedName>
</protein>
<feature type="domain" description="FAD dependent oxidoreductase" evidence="6">
    <location>
        <begin position="5"/>
        <end position="362"/>
    </location>
</feature>
<evidence type="ECO:0000313" key="7">
    <source>
        <dbReference type="EMBL" id="ARN81089.1"/>
    </source>
</evidence>
<proteinExistence type="inferred from homology"/>
<dbReference type="InterPro" id="IPR006076">
    <property type="entry name" value="FAD-dep_OxRdtase"/>
</dbReference>
<dbReference type="GO" id="GO:0047545">
    <property type="term" value="F:(S)-2-hydroxyglutarate dehydrogenase activity"/>
    <property type="evidence" value="ECO:0007669"/>
    <property type="project" value="TreeGrafter"/>
</dbReference>
<keyword evidence="4" id="KW-0560">Oxidoreductase</keyword>
<evidence type="ECO:0000256" key="2">
    <source>
        <dbReference type="ARBA" id="ARBA00022630"/>
    </source>
</evidence>
<dbReference type="Gene3D" id="3.30.9.10">
    <property type="entry name" value="D-Amino Acid Oxidase, subunit A, domain 2"/>
    <property type="match status" value="1"/>
</dbReference>
<dbReference type="OrthoDB" id="9801699at2"/>
<gene>
    <name evidence="7" type="ORF">B1812_08380</name>
</gene>
<sequence>MSDVDAVVVGAGVIGLAVVRALALTGRSVIVLETERLIGSVTSSRNSEVIHSGIYYPQGSLKARLCVEGRRRLYEFCDAHGVGYQRCGKLIVATNEKERPAVEALFQKGLANGVEDLVWLSAAEATAMEPALHCVGALFAPSTGILDSHGFMLAMRGDAEDHGAAIAFNTPFLSAKIEDDGIVISAGGAEPTTLKTAALINCAGLQASKVARAIVGLEHALVPETRYAKGNYFALTGRSPFRRLIYPAPHSHGLGVHLTFDLAGQVRFGPDVEWIEEIDYAVDPRRCEGFSEAIRSYWPGLRDDALVAAYAGIRPKISGPADSAADFRLDGPERHGVRGLVNLFGIESPGLTSSLAIAEQVVASLPG</sequence>
<evidence type="ECO:0000256" key="4">
    <source>
        <dbReference type="ARBA" id="ARBA00023002"/>
    </source>
</evidence>
<dbReference type="STRING" id="655015.B1812_08380"/>
<dbReference type="PANTHER" id="PTHR43104:SF4">
    <property type="entry name" value="L-2-HYDROXYGLUTARATE DEHYDROGENASE, MITOCHONDRIAL"/>
    <property type="match status" value="1"/>
</dbReference>
<dbReference type="PANTHER" id="PTHR43104">
    <property type="entry name" value="L-2-HYDROXYGLUTARATE DEHYDROGENASE, MITOCHONDRIAL"/>
    <property type="match status" value="1"/>
</dbReference>
<comment type="cofactor">
    <cofactor evidence="1">
        <name>FAD</name>
        <dbReference type="ChEBI" id="CHEBI:57692"/>
    </cofactor>
</comment>
<reference evidence="7 8" key="1">
    <citation type="submission" date="2017-02" db="EMBL/GenBank/DDBJ databases">
        <authorList>
            <person name="Peterson S.W."/>
        </authorList>
    </citation>
    <scope>NUCLEOTIDE SEQUENCE [LARGE SCALE GENOMIC DNA]</scope>
    <source>
        <strain evidence="7 8">S285</strain>
    </source>
</reference>
<dbReference type="AlphaFoldDB" id="A0A1W6MUB8"/>
<dbReference type="Gene3D" id="3.50.50.60">
    <property type="entry name" value="FAD/NAD(P)-binding domain"/>
    <property type="match status" value="1"/>
</dbReference>
<evidence type="ECO:0000256" key="1">
    <source>
        <dbReference type="ARBA" id="ARBA00001974"/>
    </source>
</evidence>
<name>A0A1W6MUB8_9HYPH</name>
<keyword evidence="3" id="KW-0274">FAD</keyword>
<dbReference type="KEGG" id="mbry:B1812_08380"/>
<dbReference type="RefSeq" id="WP_085771178.1">
    <property type="nucleotide sequence ID" value="NZ_AP027149.1"/>
</dbReference>
<dbReference type="Proteomes" id="UP000193978">
    <property type="component" value="Chromosome"/>
</dbReference>
<dbReference type="InterPro" id="IPR036188">
    <property type="entry name" value="FAD/NAD-bd_sf"/>
</dbReference>
<evidence type="ECO:0000259" key="6">
    <source>
        <dbReference type="Pfam" id="PF01266"/>
    </source>
</evidence>
<evidence type="ECO:0000313" key="8">
    <source>
        <dbReference type="Proteomes" id="UP000193978"/>
    </source>
</evidence>
<dbReference type="SUPFAM" id="SSF51905">
    <property type="entry name" value="FAD/NAD(P)-binding domain"/>
    <property type="match status" value="1"/>
</dbReference>
<comment type="similarity">
    <text evidence="5">Belongs to the L2HGDH family.</text>
</comment>
<dbReference type="EMBL" id="CP019948">
    <property type="protein sequence ID" value="ARN81089.1"/>
    <property type="molecule type" value="Genomic_DNA"/>
</dbReference>
<keyword evidence="2" id="KW-0285">Flavoprotein</keyword>
<organism evidence="7 8">
    <name type="scientific">Methylocystis bryophila</name>
    <dbReference type="NCBI Taxonomy" id="655015"/>
    <lineage>
        <taxon>Bacteria</taxon>
        <taxon>Pseudomonadati</taxon>
        <taxon>Pseudomonadota</taxon>
        <taxon>Alphaproteobacteria</taxon>
        <taxon>Hyphomicrobiales</taxon>
        <taxon>Methylocystaceae</taxon>
        <taxon>Methylocystis</taxon>
    </lineage>
</organism>
<accession>A0A1W6MUB8</accession>
<keyword evidence="8" id="KW-1185">Reference proteome</keyword>